<feature type="compositionally biased region" description="Polar residues" evidence="1">
    <location>
        <begin position="338"/>
        <end position="347"/>
    </location>
</feature>
<feature type="transmembrane region" description="Helical" evidence="2">
    <location>
        <begin position="255"/>
        <end position="276"/>
    </location>
</feature>
<reference evidence="4 5" key="1">
    <citation type="journal article" date="2024" name="IMA Fungus">
        <title>IMA Genome - F19 : A genome assembly and annotation guide to empower mycologists, including annotated draft genome sequences of Ceratocystis pirilliformis, Diaporthe australafricana, Fusarium ophioides, Paecilomyces lecythidis, and Sporothrix stenoceras.</title>
        <authorList>
            <person name="Aylward J."/>
            <person name="Wilson A.M."/>
            <person name="Visagie C.M."/>
            <person name="Spraker J."/>
            <person name="Barnes I."/>
            <person name="Buitendag C."/>
            <person name="Ceriani C."/>
            <person name="Del Mar Angel L."/>
            <person name="du Plessis D."/>
            <person name="Fuchs T."/>
            <person name="Gasser K."/>
            <person name="Kramer D."/>
            <person name="Li W."/>
            <person name="Munsamy K."/>
            <person name="Piso A."/>
            <person name="Price J.L."/>
            <person name="Sonnekus B."/>
            <person name="Thomas C."/>
            <person name="van der Nest A."/>
            <person name="van Dijk A."/>
            <person name="van Heerden A."/>
            <person name="van Vuuren N."/>
            <person name="Yilmaz N."/>
            <person name="Duong T.A."/>
            <person name="van der Merwe N.A."/>
            <person name="Wingfield M.J."/>
            <person name="Wingfield B.D."/>
        </authorList>
    </citation>
    <scope>NUCLEOTIDE SEQUENCE [LARGE SCALE GENOMIC DNA]</scope>
    <source>
        <strain evidence="4 5">CMW 18167</strain>
    </source>
</reference>
<evidence type="ECO:0000256" key="2">
    <source>
        <dbReference type="SAM" id="Phobius"/>
    </source>
</evidence>
<feature type="compositionally biased region" description="Basic residues" evidence="1">
    <location>
        <begin position="300"/>
        <end position="309"/>
    </location>
</feature>
<keyword evidence="3" id="KW-0732">Signal</keyword>
<keyword evidence="2" id="KW-0472">Membrane</keyword>
<feature type="region of interest" description="Disordered" evidence="1">
    <location>
        <begin position="328"/>
        <end position="347"/>
    </location>
</feature>
<feature type="region of interest" description="Disordered" evidence="1">
    <location>
        <begin position="284"/>
        <end position="310"/>
    </location>
</feature>
<keyword evidence="2" id="KW-0812">Transmembrane</keyword>
<sequence length="447" mass="50485">MCGGLLKFLLFFVLLYGAWKGGIAALERLHVNTNSARQYLTYPVNTSAKDEQTSMAFGRSGMAGRERTAFGWYVLVEDIGLVRPAELSDGNDIERSEPDGQVSIEEDHHLIHGLRICRDILDGILESMNGTFLPVYARSDLRFCQSTLEKYAEQNADDSHRPLRTKRSIVADREEFPPETPFDTRKETAQTKHQKAARLCEETICSAPDLEGTCSSNSLRLKKGVKAMCSMCYPHKDYVLIRAHCRRRRYHEARAFYVLCAVMISAMAAAMALVCIRDVRRKARNSQPDSIDKSPPRQSRAPRPHKRIGGVRGNTWLSKVPFLKRRQNIEKRPDMGQNEVNSSTKDSTLQQKWEGLGIFSKGGRKRVQDVFDLESLSTKNTQSTVKDVIERVPVLPRARRTSSRSPLTEIDSGPSLRNFYGENLLPNDHFATIHTTRPSEKGATEDV</sequence>
<comment type="caution">
    <text evidence="4">The sequence shown here is derived from an EMBL/GenBank/DDBJ whole genome shotgun (WGS) entry which is preliminary data.</text>
</comment>
<feature type="chain" id="PRO_5047325874" evidence="3">
    <location>
        <begin position="25"/>
        <end position="447"/>
    </location>
</feature>
<protein>
    <submittedName>
        <fullName evidence="4">Uncharacterized protein</fullName>
    </submittedName>
</protein>
<dbReference type="EMBL" id="JAVDPF010000002">
    <property type="protein sequence ID" value="KAL1885368.1"/>
    <property type="molecule type" value="Genomic_DNA"/>
</dbReference>
<organism evidence="4 5">
    <name type="scientific">Paecilomyces lecythidis</name>
    <dbReference type="NCBI Taxonomy" id="3004212"/>
    <lineage>
        <taxon>Eukaryota</taxon>
        <taxon>Fungi</taxon>
        <taxon>Dikarya</taxon>
        <taxon>Ascomycota</taxon>
        <taxon>Pezizomycotina</taxon>
        <taxon>Eurotiomycetes</taxon>
        <taxon>Eurotiomycetidae</taxon>
        <taxon>Eurotiales</taxon>
        <taxon>Thermoascaceae</taxon>
        <taxon>Paecilomyces</taxon>
    </lineage>
</organism>
<dbReference type="Proteomes" id="UP001583193">
    <property type="component" value="Unassembled WGS sequence"/>
</dbReference>
<keyword evidence="5" id="KW-1185">Reference proteome</keyword>
<evidence type="ECO:0000256" key="1">
    <source>
        <dbReference type="SAM" id="MobiDB-lite"/>
    </source>
</evidence>
<keyword evidence="2" id="KW-1133">Transmembrane helix</keyword>
<proteinExistence type="predicted"/>
<gene>
    <name evidence="4" type="ORF">Plec18167_000861</name>
</gene>
<name>A0ABR3YAM8_9EURO</name>
<accession>A0ABR3YAM8</accession>
<evidence type="ECO:0000313" key="4">
    <source>
        <dbReference type="EMBL" id="KAL1885368.1"/>
    </source>
</evidence>
<evidence type="ECO:0000313" key="5">
    <source>
        <dbReference type="Proteomes" id="UP001583193"/>
    </source>
</evidence>
<feature type="signal peptide" evidence="3">
    <location>
        <begin position="1"/>
        <end position="24"/>
    </location>
</feature>
<evidence type="ECO:0000256" key="3">
    <source>
        <dbReference type="SAM" id="SignalP"/>
    </source>
</evidence>